<keyword evidence="2" id="KW-1185">Reference proteome</keyword>
<dbReference type="InterPro" id="IPR031699">
    <property type="entry name" value="DUF4720"/>
</dbReference>
<dbReference type="Proteomes" id="UP001295444">
    <property type="component" value="Chromosome 04"/>
</dbReference>
<evidence type="ECO:0000313" key="1">
    <source>
        <dbReference type="EMBL" id="CAH2282714.1"/>
    </source>
</evidence>
<protein>
    <submittedName>
        <fullName evidence="1">Uncharacterized protein</fullName>
    </submittedName>
</protein>
<proteinExistence type="predicted"/>
<dbReference type="AlphaFoldDB" id="A0AAD1RW72"/>
<organism evidence="1 2">
    <name type="scientific">Pelobates cultripes</name>
    <name type="common">Western spadefoot toad</name>
    <dbReference type="NCBI Taxonomy" id="61616"/>
    <lineage>
        <taxon>Eukaryota</taxon>
        <taxon>Metazoa</taxon>
        <taxon>Chordata</taxon>
        <taxon>Craniata</taxon>
        <taxon>Vertebrata</taxon>
        <taxon>Euteleostomi</taxon>
        <taxon>Amphibia</taxon>
        <taxon>Batrachia</taxon>
        <taxon>Anura</taxon>
        <taxon>Pelobatoidea</taxon>
        <taxon>Pelobatidae</taxon>
        <taxon>Pelobates</taxon>
    </lineage>
</organism>
<evidence type="ECO:0000313" key="2">
    <source>
        <dbReference type="Proteomes" id="UP001295444"/>
    </source>
</evidence>
<dbReference type="EMBL" id="OW240915">
    <property type="protein sequence ID" value="CAH2282714.1"/>
    <property type="molecule type" value="Genomic_DNA"/>
</dbReference>
<dbReference type="Pfam" id="PF15846">
    <property type="entry name" value="DUF4720"/>
    <property type="match status" value="1"/>
</dbReference>
<sequence>MTDNLTRTLIATPFVDEQMDDKNAVVDRAANTLYLRMKHTQFAIATIISLLIACVAAQSSREAEWKSLGNPYNRDLFFKFLKSYITGRGGSHMVSPGTKDKLVNDLKTNMDSKYSNLEEIMDNNEIEDI</sequence>
<accession>A0AAD1RW72</accession>
<gene>
    <name evidence="1" type="ORF">PECUL_23A017052</name>
</gene>
<reference evidence="1" key="1">
    <citation type="submission" date="2022-03" db="EMBL/GenBank/DDBJ databases">
        <authorList>
            <person name="Alioto T."/>
            <person name="Alioto T."/>
            <person name="Gomez Garrido J."/>
        </authorList>
    </citation>
    <scope>NUCLEOTIDE SEQUENCE</scope>
</reference>
<name>A0AAD1RW72_PELCU</name>